<proteinExistence type="predicted"/>
<organism evidence="2 3">
    <name type="scientific">Meganyctiphanes norvegica</name>
    <name type="common">Northern krill</name>
    <name type="synonym">Thysanopoda norvegica</name>
    <dbReference type="NCBI Taxonomy" id="48144"/>
    <lineage>
        <taxon>Eukaryota</taxon>
        <taxon>Metazoa</taxon>
        <taxon>Ecdysozoa</taxon>
        <taxon>Arthropoda</taxon>
        <taxon>Crustacea</taxon>
        <taxon>Multicrustacea</taxon>
        <taxon>Malacostraca</taxon>
        <taxon>Eumalacostraca</taxon>
        <taxon>Eucarida</taxon>
        <taxon>Euphausiacea</taxon>
        <taxon>Euphausiidae</taxon>
        <taxon>Meganyctiphanes</taxon>
    </lineage>
</organism>
<protein>
    <recommendedName>
        <fullName evidence="4">Cc8L18.2-like protein</fullName>
    </recommendedName>
</protein>
<gene>
    <name evidence="2" type="ORF">MNOR_LOCUS28482</name>
</gene>
<dbReference type="AlphaFoldDB" id="A0AAV2RTH9"/>
<feature type="region of interest" description="Disordered" evidence="1">
    <location>
        <begin position="127"/>
        <end position="161"/>
    </location>
</feature>
<evidence type="ECO:0000313" key="3">
    <source>
        <dbReference type="Proteomes" id="UP001497623"/>
    </source>
</evidence>
<evidence type="ECO:0000313" key="2">
    <source>
        <dbReference type="EMBL" id="CAL4139649.1"/>
    </source>
</evidence>
<evidence type="ECO:0008006" key="4">
    <source>
        <dbReference type="Google" id="ProtNLM"/>
    </source>
</evidence>
<accession>A0AAV2RTH9</accession>
<reference evidence="2 3" key="1">
    <citation type="submission" date="2024-05" db="EMBL/GenBank/DDBJ databases">
        <authorList>
            <person name="Wallberg A."/>
        </authorList>
    </citation>
    <scope>NUCLEOTIDE SEQUENCE [LARGE SCALE GENOMIC DNA]</scope>
</reference>
<sequence>MEKQCDFGQLLNKPCNKDHYTRSVDLENLSNLSEDNQEILLWRAGLLNSKRKELTICLHHKKWFGEVFERTNNKCCGILKKHKKKSKGNKVVSLEMAKRLKKKDINIVPGYQLCRECEKQLDLIDKSEEDESMSENEQSKDHEFSAAGFTPPRKKLNKTLSSIGSSPINLHSIPQHSRGPTAKRKLAKVSQKLKENLVEAYSIEDFNSNPSEAPISKDVQEKAKELDELHEALKAKLMTACYSDKVQILTLIPDSWSRSFAAKYFNVSVYMIRTARELKKEKGILARPIAKRGKELLSETLQLVLNFFEDDEYSRIMPGKKDCVSVGRNIYKQKRLILCNLKELYFAFTEKYPTVKLGFSKFCSLRPKWCLTADSNGTHSVCVCSKHQNAILLLDAMEWDITYKDLIDKVVCDSSNRICMIHRCNSCPGSDALRMFLEEELKEVDPDVGVFFHQWQTTDRSTLYNQTASLDEYEELVIETINTLTMHSYIAKCQGEFLKSKKENLAINEAIVLGDFAENFQFVIQDEVQSYHWSKGYCTLHPIVIYLLDSEGNLKHESLCFISDDNSHDTCFVYQVQTKLVSYIKENHLNITKLYYFSDGCSGQYKNYKNFINLCLHREDFGLDAEWVFFATSHGKSPCDGIGGTVKRYVAKRSIQRPLDNQILDYKAMIELCRDEIHGIIFIEINQLEMTNMREHLKIRFEKGKTVPGTRMYHHFVPQSKCKISYKITSDEENLSGSFNLYDEKSLELDMNNIKISKFVSCQYDALWWIGMIQNIDEEAGDILVNFLHPHGPSKSFYWPSRDDSCYVPLKNILCLISSPSTSTGRIYNILDDDYDKTILAFAKSNTDLI</sequence>
<dbReference type="EMBL" id="CAXKWB010031506">
    <property type="protein sequence ID" value="CAL4139649.1"/>
    <property type="molecule type" value="Genomic_DNA"/>
</dbReference>
<dbReference type="PANTHER" id="PTHR46601:SF1">
    <property type="entry name" value="ADF-H DOMAIN-CONTAINING PROTEIN"/>
    <property type="match status" value="1"/>
</dbReference>
<dbReference type="Proteomes" id="UP001497623">
    <property type="component" value="Unassembled WGS sequence"/>
</dbReference>
<evidence type="ECO:0000256" key="1">
    <source>
        <dbReference type="SAM" id="MobiDB-lite"/>
    </source>
</evidence>
<name>A0AAV2RTH9_MEGNR</name>
<keyword evidence="3" id="KW-1185">Reference proteome</keyword>
<comment type="caution">
    <text evidence="2">The sequence shown here is derived from an EMBL/GenBank/DDBJ whole genome shotgun (WGS) entry which is preliminary data.</text>
</comment>
<dbReference type="PANTHER" id="PTHR46601">
    <property type="entry name" value="ULP_PROTEASE DOMAIN-CONTAINING PROTEIN"/>
    <property type="match status" value="1"/>
</dbReference>